<accession>A0A1Z5R1R3</accession>
<dbReference type="EMBL" id="CM000768">
    <property type="protein sequence ID" value="OQU77479.1"/>
    <property type="molecule type" value="Genomic_DNA"/>
</dbReference>
<evidence type="ECO:0000313" key="2">
    <source>
        <dbReference type="Proteomes" id="UP000000768"/>
    </source>
</evidence>
<dbReference type="Gramene" id="OQU77479">
    <property type="protein sequence ID" value="OQU77479"/>
    <property type="gene ID" value="SORBI_3009G053201"/>
</dbReference>
<name>A0A1Z5R1R3_SORBI</name>
<dbReference type="Proteomes" id="UP000000768">
    <property type="component" value="Chromosome 9"/>
</dbReference>
<reference evidence="1 2" key="1">
    <citation type="journal article" date="2009" name="Nature">
        <title>The Sorghum bicolor genome and the diversification of grasses.</title>
        <authorList>
            <person name="Paterson A.H."/>
            <person name="Bowers J.E."/>
            <person name="Bruggmann R."/>
            <person name="Dubchak I."/>
            <person name="Grimwood J."/>
            <person name="Gundlach H."/>
            <person name="Haberer G."/>
            <person name="Hellsten U."/>
            <person name="Mitros T."/>
            <person name="Poliakov A."/>
            <person name="Schmutz J."/>
            <person name="Spannagl M."/>
            <person name="Tang H."/>
            <person name="Wang X."/>
            <person name="Wicker T."/>
            <person name="Bharti A.K."/>
            <person name="Chapman J."/>
            <person name="Feltus F.A."/>
            <person name="Gowik U."/>
            <person name="Grigoriev I.V."/>
            <person name="Lyons E."/>
            <person name="Maher C.A."/>
            <person name="Martis M."/>
            <person name="Narechania A."/>
            <person name="Otillar R.P."/>
            <person name="Penning B.W."/>
            <person name="Salamov A.A."/>
            <person name="Wang Y."/>
            <person name="Zhang L."/>
            <person name="Carpita N.C."/>
            <person name="Freeling M."/>
            <person name="Gingle A.R."/>
            <person name="Hash C.T."/>
            <person name="Keller B."/>
            <person name="Klein P."/>
            <person name="Kresovich S."/>
            <person name="McCann M.C."/>
            <person name="Ming R."/>
            <person name="Peterson D.G."/>
            <person name="Mehboob-ur-Rahman"/>
            <person name="Ware D."/>
            <person name="Westhoff P."/>
            <person name="Mayer K.F."/>
            <person name="Messing J."/>
            <person name="Rokhsar D.S."/>
        </authorList>
    </citation>
    <scope>NUCLEOTIDE SEQUENCE [LARGE SCALE GENOMIC DNA]</scope>
    <source>
        <strain evidence="2">cv. BTx623</strain>
    </source>
</reference>
<dbReference type="AlphaFoldDB" id="A0A1Z5R1R3"/>
<sequence length="175" mass="18976">MSSQSPYSADGMNEGRLEPRPCSVCKKIWLRVWSGCASSGPHHRWEPVCCRGRSVATMRTLIAKGIPDLGAVGRSSSGRQLRRCGGEAAAAAIRARWVASSPGSHACVGRPAPTSHHIHARRGRWGRVAMAAGYAATRKKQRRPPCGGRRVAARIPVQWVEPHRHRTTSTRDSGA</sequence>
<reference evidence="2" key="2">
    <citation type="journal article" date="2018" name="Plant J.">
        <title>The Sorghum bicolor reference genome: improved assembly, gene annotations, a transcriptome atlas, and signatures of genome organization.</title>
        <authorList>
            <person name="McCormick R.F."/>
            <person name="Truong S.K."/>
            <person name="Sreedasyam A."/>
            <person name="Jenkins J."/>
            <person name="Shu S."/>
            <person name="Sims D."/>
            <person name="Kennedy M."/>
            <person name="Amirebrahimi M."/>
            <person name="Weers B.D."/>
            <person name="McKinley B."/>
            <person name="Mattison A."/>
            <person name="Morishige D.T."/>
            <person name="Grimwood J."/>
            <person name="Schmutz J."/>
            <person name="Mullet J.E."/>
        </authorList>
    </citation>
    <scope>NUCLEOTIDE SEQUENCE [LARGE SCALE GENOMIC DNA]</scope>
    <source>
        <strain evidence="2">cv. BTx623</strain>
    </source>
</reference>
<evidence type="ECO:0000313" key="1">
    <source>
        <dbReference type="EMBL" id="OQU77479.1"/>
    </source>
</evidence>
<gene>
    <name evidence="1" type="ORF">SORBI_3009G053201</name>
</gene>
<organism evidence="1 2">
    <name type="scientific">Sorghum bicolor</name>
    <name type="common">Sorghum</name>
    <name type="synonym">Sorghum vulgare</name>
    <dbReference type="NCBI Taxonomy" id="4558"/>
    <lineage>
        <taxon>Eukaryota</taxon>
        <taxon>Viridiplantae</taxon>
        <taxon>Streptophyta</taxon>
        <taxon>Embryophyta</taxon>
        <taxon>Tracheophyta</taxon>
        <taxon>Spermatophyta</taxon>
        <taxon>Magnoliopsida</taxon>
        <taxon>Liliopsida</taxon>
        <taxon>Poales</taxon>
        <taxon>Poaceae</taxon>
        <taxon>PACMAD clade</taxon>
        <taxon>Panicoideae</taxon>
        <taxon>Andropogonodae</taxon>
        <taxon>Andropogoneae</taxon>
        <taxon>Sorghinae</taxon>
        <taxon>Sorghum</taxon>
    </lineage>
</organism>
<dbReference type="InParanoid" id="A0A1Z5R1R3"/>
<proteinExistence type="predicted"/>
<protein>
    <submittedName>
        <fullName evidence="1">Uncharacterized protein</fullName>
    </submittedName>
</protein>
<keyword evidence="2" id="KW-1185">Reference proteome</keyword>